<evidence type="ECO:0000313" key="3">
    <source>
        <dbReference type="EMBL" id="QDQ26259.1"/>
    </source>
</evidence>
<name>A0A516SDN9_9NEIS</name>
<feature type="domain" description="Transposase IS66 central" evidence="1">
    <location>
        <begin position="6"/>
        <end position="42"/>
    </location>
</feature>
<dbReference type="PANTHER" id="PTHR33678:SF1">
    <property type="entry name" value="BLL1576 PROTEIN"/>
    <property type="match status" value="1"/>
</dbReference>
<protein>
    <submittedName>
        <fullName evidence="3">IS66 family transposase</fullName>
    </submittedName>
</protein>
<dbReference type="KEGG" id="cari:FNU76_07735"/>
<keyword evidence="4" id="KW-1185">Reference proteome</keyword>
<evidence type="ECO:0000259" key="1">
    <source>
        <dbReference type="Pfam" id="PF03050"/>
    </source>
</evidence>
<dbReference type="InterPro" id="IPR052344">
    <property type="entry name" value="Transposase-related"/>
</dbReference>
<evidence type="ECO:0000313" key="4">
    <source>
        <dbReference type="Proteomes" id="UP000317550"/>
    </source>
</evidence>
<gene>
    <name evidence="3" type="ORF">FNU76_07735</name>
</gene>
<dbReference type="Proteomes" id="UP000317550">
    <property type="component" value="Chromosome"/>
</dbReference>
<proteinExistence type="predicted"/>
<dbReference type="EMBL" id="CP041730">
    <property type="protein sequence ID" value="QDQ26259.1"/>
    <property type="molecule type" value="Genomic_DNA"/>
</dbReference>
<dbReference type="InterPro" id="IPR039552">
    <property type="entry name" value="IS66_C"/>
</dbReference>
<dbReference type="OrthoDB" id="983093at2"/>
<dbReference type="InterPro" id="IPR004291">
    <property type="entry name" value="Transposase_IS66_central"/>
</dbReference>
<feature type="domain" description="Transposase IS66 C-terminal" evidence="2">
    <location>
        <begin position="51"/>
        <end position="74"/>
    </location>
</feature>
<evidence type="ECO:0000259" key="2">
    <source>
        <dbReference type="Pfam" id="PF13817"/>
    </source>
</evidence>
<dbReference type="AlphaFoldDB" id="A0A516SDN9"/>
<dbReference type="Pfam" id="PF13817">
    <property type="entry name" value="DDE_Tnp_IS66_C"/>
    <property type="match status" value="1"/>
</dbReference>
<dbReference type="PANTHER" id="PTHR33678">
    <property type="entry name" value="BLL1576 PROTEIN"/>
    <property type="match status" value="1"/>
</dbReference>
<reference evidence="4" key="1">
    <citation type="submission" date="2019-07" db="EMBL/GenBank/DDBJ databases">
        <title>Chitinimonas sp. nov., isolated from Ny-Alesund, arctica soil.</title>
        <authorList>
            <person name="Xu Q."/>
            <person name="Peng F."/>
        </authorList>
    </citation>
    <scope>NUCLEOTIDE SEQUENCE [LARGE SCALE GENOMIC DNA]</scope>
    <source>
        <strain evidence="4">R3-44</strain>
    </source>
</reference>
<dbReference type="Pfam" id="PF03050">
    <property type="entry name" value="DDE_Tnp_IS66"/>
    <property type="match status" value="1"/>
</dbReference>
<accession>A0A516SDN9</accession>
<sequence>MGLDGYLTNPDMPIDTNHLERALRAIPMGRKSWLFCWTEMGTRHMGILRCLITTCRLHQIDPYDYLVDVLQRIGAACCGRGRPIDT</sequence>
<organism evidence="3 4">
    <name type="scientific">Chitinimonas arctica</name>
    <dbReference type="NCBI Taxonomy" id="2594795"/>
    <lineage>
        <taxon>Bacteria</taxon>
        <taxon>Pseudomonadati</taxon>
        <taxon>Pseudomonadota</taxon>
        <taxon>Betaproteobacteria</taxon>
        <taxon>Neisseriales</taxon>
        <taxon>Chitinibacteraceae</taxon>
        <taxon>Chitinimonas</taxon>
    </lineage>
</organism>